<gene>
    <name evidence="4" type="primary">rplM</name>
    <name evidence="5" type="ORF">A3A77_02635</name>
</gene>
<dbReference type="GO" id="GO:1990904">
    <property type="term" value="C:ribonucleoprotein complex"/>
    <property type="evidence" value="ECO:0007669"/>
    <property type="project" value="UniProtKB-KW"/>
</dbReference>
<keyword evidence="3 4" id="KW-0687">Ribonucleoprotein</keyword>
<dbReference type="InterPro" id="IPR005822">
    <property type="entry name" value="Ribosomal_uL13"/>
</dbReference>
<dbReference type="AlphaFoldDB" id="A0A1G1VD18"/>
<reference evidence="5 6" key="1">
    <citation type="journal article" date="2016" name="Nat. Commun.">
        <title>Thousands of microbial genomes shed light on interconnected biogeochemical processes in an aquifer system.</title>
        <authorList>
            <person name="Anantharaman K."/>
            <person name="Brown C.T."/>
            <person name="Hug L.A."/>
            <person name="Sharon I."/>
            <person name="Castelle C.J."/>
            <person name="Probst A.J."/>
            <person name="Thomas B.C."/>
            <person name="Singh A."/>
            <person name="Wilkins M.J."/>
            <person name="Karaoz U."/>
            <person name="Brodie E.L."/>
            <person name="Williams K.H."/>
            <person name="Hubbard S.S."/>
            <person name="Banfield J.F."/>
        </authorList>
    </citation>
    <scope>NUCLEOTIDE SEQUENCE [LARGE SCALE GENOMIC DNA]</scope>
</reference>
<dbReference type="HAMAP" id="MF_01366">
    <property type="entry name" value="Ribosomal_uL13"/>
    <property type="match status" value="1"/>
</dbReference>
<name>A0A1G1VD18_9BACT</name>
<accession>A0A1G1VD18</accession>
<dbReference type="InterPro" id="IPR036899">
    <property type="entry name" value="Ribosomal_uL13_sf"/>
</dbReference>
<evidence type="ECO:0000256" key="2">
    <source>
        <dbReference type="ARBA" id="ARBA00022980"/>
    </source>
</evidence>
<dbReference type="Pfam" id="PF00572">
    <property type="entry name" value="Ribosomal_L13"/>
    <property type="match status" value="1"/>
</dbReference>
<dbReference type="Proteomes" id="UP000178659">
    <property type="component" value="Unassembled WGS sequence"/>
</dbReference>
<organism evidence="5 6">
    <name type="scientific">Candidatus Blackburnbacteria bacterium RIFCSPLOWO2_01_FULL_40_20</name>
    <dbReference type="NCBI Taxonomy" id="1797519"/>
    <lineage>
        <taxon>Bacteria</taxon>
        <taxon>Candidatus Blackburniibacteriota</taxon>
    </lineage>
</organism>
<dbReference type="GO" id="GO:0005840">
    <property type="term" value="C:ribosome"/>
    <property type="evidence" value="ECO:0007669"/>
    <property type="project" value="UniProtKB-KW"/>
</dbReference>
<keyword evidence="2 4" id="KW-0689">Ribosomal protein</keyword>
<dbReference type="GO" id="GO:0003735">
    <property type="term" value="F:structural constituent of ribosome"/>
    <property type="evidence" value="ECO:0007669"/>
    <property type="project" value="InterPro"/>
</dbReference>
<evidence type="ECO:0000256" key="4">
    <source>
        <dbReference type="HAMAP-Rule" id="MF_01366"/>
    </source>
</evidence>
<evidence type="ECO:0000256" key="3">
    <source>
        <dbReference type="ARBA" id="ARBA00023274"/>
    </source>
</evidence>
<evidence type="ECO:0000313" key="6">
    <source>
        <dbReference type="Proteomes" id="UP000178659"/>
    </source>
</evidence>
<dbReference type="PANTHER" id="PTHR11545">
    <property type="entry name" value="RIBOSOMAL PROTEIN L13"/>
    <property type="match status" value="1"/>
</dbReference>
<comment type="function">
    <text evidence="4">This protein is one of the early assembly proteins of the 50S ribosomal subunit, although it is not seen to bind rRNA by itself. It is important during the early stages of 50S assembly.</text>
</comment>
<evidence type="ECO:0000313" key="5">
    <source>
        <dbReference type="EMBL" id="OGY13318.1"/>
    </source>
</evidence>
<comment type="subunit">
    <text evidence="4">Part of the 50S ribosomal subunit.</text>
</comment>
<dbReference type="PIRSF" id="PIRSF002181">
    <property type="entry name" value="Ribosomal_L13"/>
    <property type="match status" value="1"/>
</dbReference>
<dbReference type="GO" id="GO:0003729">
    <property type="term" value="F:mRNA binding"/>
    <property type="evidence" value="ECO:0007669"/>
    <property type="project" value="TreeGrafter"/>
</dbReference>
<dbReference type="SUPFAM" id="SSF52161">
    <property type="entry name" value="Ribosomal protein L13"/>
    <property type="match status" value="1"/>
</dbReference>
<proteinExistence type="inferred from homology"/>
<dbReference type="EMBL" id="MHCC01000017">
    <property type="protein sequence ID" value="OGY13318.1"/>
    <property type="molecule type" value="Genomic_DNA"/>
</dbReference>
<sequence length="139" mass="16106">MSKTYQLKQKEIKREWHLMDAKGQILGRLSTQIATKLIGKHKKNYVSHLDIGDYVVVINASSVSVTGNKEEQKTYYRHSGYPGGLKETKLKDLRVKSPTKIIEHAVSNMLPKNRLRDDRMRRLKVFAEDKHPYGDKLNK</sequence>
<dbReference type="Gene3D" id="3.90.1180.10">
    <property type="entry name" value="Ribosomal protein L13"/>
    <property type="match status" value="1"/>
</dbReference>
<protein>
    <recommendedName>
        <fullName evidence="4">Large ribosomal subunit protein uL13</fullName>
    </recommendedName>
</protein>
<dbReference type="CDD" id="cd00392">
    <property type="entry name" value="Ribosomal_L13"/>
    <property type="match status" value="1"/>
</dbReference>
<dbReference type="GO" id="GO:0017148">
    <property type="term" value="P:negative regulation of translation"/>
    <property type="evidence" value="ECO:0007669"/>
    <property type="project" value="TreeGrafter"/>
</dbReference>
<comment type="caution">
    <text evidence="5">The sequence shown here is derived from an EMBL/GenBank/DDBJ whole genome shotgun (WGS) entry which is preliminary data.</text>
</comment>
<dbReference type="PANTHER" id="PTHR11545:SF2">
    <property type="entry name" value="LARGE RIBOSOMAL SUBUNIT PROTEIN UL13M"/>
    <property type="match status" value="1"/>
</dbReference>
<dbReference type="InterPro" id="IPR005823">
    <property type="entry name" value="Ribosomal_uL13_bac-type"/>
</dbReference>
<comment type="similarity">
    <text evidence="1 4">Belongs to the universal ribosomal protein uL13 family.</text>
</comment>
<dbReference type="NCBIfam" id="TIGR01066">
    <property type="entry name" value="rplM_bact"/>
    <property type="match status" value="1"/>
</dbReference>
<evidence type="ECO:0000256" key="1">
    <source>
        <dbReference type="ARBA" id="ARBA00006227"/>
    </source>
</evidence>
<dbReference type="GO" id="GO:0006412">
    <property type="term" value="P:translation"/>
    <property type="evidence" value="ECO:0007669"/>
    <property type="project" value="UniProtKB-UniRule"/>
</dbReference>